<dbReference type="PANTHER" id="PTHR43539:SF78">
    <property type="entry name" value="FLAVIN-CONTAINING MONOOXYGENASE"/>
    <property type="match status" value="1"/>
</dbReference>
<dbReference type="Gene3D" id="3.50.50.60">
    <property type="entry name" value="FAD/NAD(P)-binding domain"/>
    <property type="match status" value="1"/>
</dbReference>
<dbReference type="Proteomes" id="UP000294508">
    <property type="component" value="Unassembled WGS sequence"/>
</dbReference>
<evidence type="ECO:0000313" key="2">
    <source>
        <dbReference type="EMBL" id="TCO35505.1"/>
    </source>
</evidence>
<dbReference type="InterPro" id="IPR036188">
    <property type="entry name" value="FAD/NAD-bd_sf"/>
</dbReference>
<dbReference type="GO" id="GO:0050660">
    <property type="term" value="F:flavin adenine dinucleotide binding"/>
    <property type="evidence" value="ECO:0007669"/>
    <property type="project" value="TreeGrafter"/>
</dbReference>
<dbReference type="EMBL" id="SLWN01000001">
    <property type="protein sequence ID" value="TCO35505.1"/>
    <property type="molecule type" value="Genomic_DNA"/>
</dbReference>
<proteinExistence type="predicted"/>
<keyword evidence="1" id="KW-0560">Oxidoreductase</keyword>
<dbReference type="RefSeq" id="WP_132207190.1">
    <property type="nucleotide sequence ID" value="NZ_SLWN01000001.1"/>
</dbReference>
<gene>
    <name evidence="2" type="ORF">EV652_101387</name>
</gene>
<sequence>MNTESIETVIIGAGQAGLATGYHLRKRGRPFLILDGNVRIGDQWRAQWDTLRLYTPIKYDGLPGLPFPGERWGYPTKDEVADYLESYADRFDLPVRSSTRVEKLESSDGRYVVTTGTGTIHADNVVVATGTFGKTPYLPDFAVDLDPAIRQLHSSEYRRPEQLKDGPVLVVGGSHSGTDIAYEVATSHPTILCGRDPGQIPVRLGTPGARVFFPVFLFLGKHLITRRTPIGRKAMDEVRFHGGPMLRVKREDLLERGVERVLDRVTGVRDGLPVLGDSRVLDVANVVWATGFKQVFDWIQLPVTGADGWPSELRGVATDAPGLFFCGLSFQFAFSSMVLPGVGRDAAYVAKRIATRSVRTLAAA</sequence>
<keyword evidence="3" id="KW-1185">Reference proteome</keyword>
<dbReference type="PRINTS" id="PR00368">
    <property type="entry name" value="FADPNR"/>
</dbReference>
<accession>A0A4R2HZI0</accession>
<dbReference type="Pfam" id="PF13738">
    <property type="entry name" value="Pyr_redox_3"/>
    <property type="match status" value="1"/>
</dbReference>
<reference evidence="2 3" key="1">
    <citation type="journal article" date="2015" name="Stand. Genomic Sci.">
        <title>Genomic Encyclopedia of Bacterial and Archaeal Type Strains, Phase III: the genomes of soil and plant-associated and newly described type strains.</title>
        <authorList>
            <person name="Whitman W.B."/>
            <person name="Woyke T."/>
            <person name="Klenk H.P."/>
            <person name="Zhou Y."/>
            <person name="Lilburn T.G."/>
            <person name="Beck B.J."/>
            <person name="De Vos P."/>
            <person name="Vandamme P."/>
            <person name="Eisen J.A."/>
            <person name="Garrity G."/>
            <person name="Hugenholtz P."/>
            <person name="Kyrpides N.C."/>
        </authorList>
    </citation>
    <scope>NUCLEOTIDE SEQUENCE [LARGE SCALE GENOMIC DNA]</scope>
    <source>
        <strain evidence="2 3">VKM Ac-2572</strain>
    </source>
</reference>
<dbReference type="InterPro" id="IPR050982">
    <property type="entry name" value="Auxin_biosynth/cation_transpt"/>
</dbReference>
<dbReference type="AlphaFoldDB" id="A0A4R2HZI0"/>
<name>A0A4R2HZI0_9ACTN</name>
<dbReference type="OrthoDB" id="9808049at2"/>
<organism evidence="2 3">
    <name type="scientific">Kribbella steppae</name>
    <dbReference type="NCBI Taxonomy" id="2512223"/>
    <lineage>
        <taxon>Bacteria</taxon>
        <taxon>Bacillati</taxon>
        <taxon>Actinomycetota</taxon>
        <taxon>Actinomycetes</taxon>
        <taxon>Propionibacteriales</taxon>
        <taxon>Kribbellaceae</taxon>
        <taxon>Kribbella</taxon>
    </lineage>
</organism>
<evidence type="ECO:0000313" key="3">
    <source>
        <dbReference type="Proteomes" id="UP000294508"/>
    </source>
</evidence>
<dbReference type="PRINTS" id="PR00469">
    <property type="entry name" value="PNDRDTASEII"/>
</dbReference>
<dbReference type="SUPFAM" id="SSF51905">
    <property type="entry name" value="FAD/NAD(P)-binding domain"/>
    <property type="match status" value="2"/>
</dbReference>
<comment type="caution">
    <text evidence="2">The sequence shown here is derived from an EMBL/GenBank/DDBJ whole genome shotgun (WGS) entry which is preliminary data.</text>
</comment>
<dbReference type="GO" id="GO:0004497">
    <property type="term" value="F:monooxygenase activity"/>
    <property type="evidence" value="ECO:0007669"/>
    <property type="project" value="TreeGrafter"/>
</dbReference>
<dbReference type="PANTHER" id="PTHR43539">
    <property type="entry name" value="FLAVIN-BINDING MONOOXYGENASE-LIKE PROTEIN (AFU_ORTHOLOGUE AFUA_4G09220)"/>
    <property type="match status" value="1"/>
</dbReference>
<protein>
    <submittedName>
        <fullName evidence="2">Putative flavoprotein involved in K+ transport</fullName>
    </submittedName>
</protein>
<evidence type="ECO:0000256" key="1">
    <source>
        <dbReference type="ARBA" id="ARBA00023002"/>
    </source>
</evidence>